<evidence type="ECO:0000256" key="3">
    <source>
        <dbReference type="ARBA" id="ARBA00022475"/>
    </source>
</evidence>
<gene>
    <name evidence="11" type="ORF">DFP75_106103</name>
</gene>
<keyword evidence="7 9" id="KW-0472">Membrane</keyword>
<dbReference type="InterPro" id="IPR055348">
    <property type="entry name" value="DctQ"/>
</dbReference>
<feature type="domain" description="Tripartite ATP-independent periplasmic transporters DctQ component" evidence="10">
    <location>
        <begin position="43"/>
        <end position="169"/>
    </location>
</feature>
<comment type="similarity">
    <text evidence="8 9">Belongs to the TRAP transporter small permease family.</text>
</comment>
<feature type="transmembrane region" description="Helical" evidence="9">
    <location>
        <begin position="67"/>
        <end position="85"/>
    </location>
</feature>
<dbReference type="GO" id="GO:0022857">
    <property type="term" value="F:transmembrane transporter activity"/>
    <property type="evidence" value="ECO:0007669"/>
    <property type="project" value="UniProtKB-UniRule"/>
</dbReference>
<keyword evidence="4 9" id="KW-0997">Cell inner membrane</keyword>
<evidence type="ECO:0000313" key="11">
    <source>
        <dbReference type="EMBL" id="PYF80462.1"/>
    </source>
</evidence>
<keyword evidence="2 9" id="KW-0813">Transport</keyword>
<feature type="transmembrane region" description="Helical" evidence="9">
    <location>
        <begin position="30"/>
        <end position="52"/>
    </location>
</feature>
<dbReference type="AlphaFoldDB" id="A0A318UVD0"/>
<dbReference type="GO" id="GO:0015740">
    <property type="term" value="P:C4-dicarboxylate transport"/>
    <property type="evidence" value="ECO:0007669"/>
    <property type="project" value="TreeGrafter"/>
</dbReference>
<dbReference type="GO" id="GO:0005886">
    <property type="term" value="C:plasma membrane"/>
    <property type="evidence" value="ECO:0007669"/>
    <property type="project" value="UniProtKB-SubCell"/>
</dbReference>
<evidence type="ECO:0000256" key="6">
    <source>
        <dbReference type="ARBA" id="ARBA00022989"/>
    </source>
</evidence>
<evidence type="ECO:0000256" key="7">
    <source>
        <dbReference type="ARBA" id="ARBA00023136"/>
    </source>
</evidence>
<dbReference type="EMBL" id="QKLW01000006">
    <property type="protein sequence ID" value="PYF80462.1"/>
    <property type="molecule type" value="Genomic_DNA"/>
</dbReference>
<evidence type="ECO:0000256" key="5">
    <source>
        <dbReference type="ARBA" id="ARBA00022692"/>
    </source>
</evidence>
<comment type="function">
    <text evidence="9">Part of the tripartite ATP-independent periplasmic (TRAP) transport system.</text>
</comment>
<evidence type="ECO:0000313" key="12">
    <source>
        <dbReference type="Proteomes" id="UP000247551"/>
    </source>
</evidence>
<comment type="subcellular location">
    <subcellularLocation>
        <location evidence="1 9">Cell inner membrane</location>
        <topology evidence="1 9">Multi-pass membrane protein</topology>
    </subcellularLocation>
</comment>
<evidence type="ECO:0000256" key="8">
    <source>
        <dbReference type="ARBA" id="ARBA00038436"/>
    </source>
</evidence>
<evidence type="ECO:0000256" key="4">
    <source>
        <dbReference type="ARBA" id="ARBA00022519"/>
    </source>
</evidence>
<keyword evidence="3" id="KW-1003">Cell membrane</keyword>
<keyword evidence="5 9" id="KW-0812">Transmembrane</keyword>
<accession>A0A318UVD0</accession>
<feature type="transmembrane region" description="Helical" evidence="9">
    <location>
        <begin position="106"/>
        <end position="127"/>
    </location>
</feature>
<dbReference type="RefSeq" id="WP_110576338.1">
    <property type="nucleotide sequence ID" value="NZ_QKLW01000006.1"/>
</dbReference>
<evidence type="ECO:0000256" key="1">
    <source>
        <dbReference type="ARBA" id="ARBA00004429"/>
    </source>
</evidence>
<reference evidence="11 12" key="1">
    <citation type="submission" date="2018-06" db="EMBL/GenBank/DDBJ databases">
        <title>Genomic Encyclopedia of Type Strains, Phase III (KMG-III): the genomes of soil and plant-associated and newly described type strains.</title>
        <authorList>
            <person name="Whitman W."/>
        </authorList>
    </citation>
    <scope>NUCLEOTIDE SEQUENCE [LARGE SCALE GENOMIC DNA]</scope>
    <source>
        <strain evidence="11 12">CECT 7730</strain>
    </source>
</reference>
<feature type="transmembrane region" description="Helical" evidence="9">
    <location>
        <begin position="147"/>
        <end position="172"/>
    </location>
</feature>
<protein>
    <recommendedName>
        <fullName evidence="9">TRAP transporter small permease protein</fullName>
    </recommendedName>
</protein>
<dbReference type="Pfam" id="PF04290">
    <property type="entry name" value="DctQ"/>
    <property type="match status" value="1"/>
</dbReference>
<dbReference type="Proteomes" id="UP000247551">
    <property type="component" value="Unassembled WGS sequence"/>
</dbReference>
<comment type="caution">
    <text evidence="11">The sequence shown here is derived from an EMBL/GenBank/DDBJ whole genome shotgun (WGS) entry which is preliminary data.</text>
</comment>
<proteinExistence type="inferred from homology"/>
<name>A0A318UVD0_9GAMM</name>
<keyword evidence="12" id="KW-1185">Reference proteome</keyword>
<keyword evidence="6 9" id="KW-1133">Transmembrane helix</keyword>
<organism evidence="11 12">
    <name type="scientific">Marinomonas alcarazii</name>
    <dbReference type="NCBI Taxonomy" id="491949"/>
    <lineage>
        <taxon>Bacteria</taxon>
        <taxon>Pseudomonadati</taxon>
        <taxon>Pseudomonadota</taxon>
        <taxon>Gammaproteobacteria</taxon>
        <taxon>Oceanospirillales</taxon>
        <taxon>Oceanospirillaceae</taxon>
        <taxon>Marinomonas</taxon>
    </lineage>
</organism>
<evidence type="ECO:0000259" key="10">
    <source>
        <dbReference type="Pfam" id="PF04290"/>
    </source>
</evidence>
<evidence type="ECO:0000256" key="2">
    <source>
        <dbReference type="ARBA" id="ARBA00022448"/>
    </source>
</evidence>
<comment type="subunit">
    <text evidence="9">The complex comprises the extracytoplasmic solute receptor protein and the two transmembrane proteins.</text>
</comment>
<sequence>MSTSSQTNNPKGYIGKLEYGIQLLLRIADWVFSVLAVSALLAIAAVVVLQVFSRFLLPSSPIWTEELSRYLFVYLIVMGSGLVIRHNRHVRLELFQGALNRFWNKVYQIFCHLLAGSFAIYILPYAIKYAQVGRWQTSPALEVPMYWAFLSVSFFFALTAFYSFMSVVLVLLDRDDQEVTS</sequence>
<evidence type="ECO:0000256" key="9">
    <source>
        <dbReference type="RuleBase" id="RU369079"/>
    </source>
</evidence>
<dbReference type="PANTHER" id="PTHR35011">
    <property type="entry name" value="2,3-DIKETO-L-GULONATE TRAP TRANSPORTER SMALL PERMEASE PROTEIN YIAM"/>
    <property type="match status" value="1"/>
</dbReference>
<dbReference type="InterPro" id="IPR007387">
    <property type="entry name" value="TRAP_DctQ"/>
</dbReference>
<dbReference type="PANTHER" id="PTHR35011:SF2">
    <property type="entry name" value="2,3-DIKETO-L-GULONATE TRAP TRANSPORTER SMALL PERMEASE PROTEIN YIAM"/>
    <property type="match status" value="1"/>
</dbReference>